<reference evidence="2 3" key="1">
    <citation type="submission" date="2019-02" db="EMBL/GenBank/DDBJ databases">
        <title>Polymorphobacter sp. isolated from the lake at the Tibet of China.</title>
        <authorList>
            <person name="Li A."/>
        </authorList>
    </citation>
    <scope>NUCLEOTIDE SEQUENCE [LARGE SCALE GENOMIC DNA]</scope>
    <source>
        <strain evidence="2 3">DJ1R-1</strain>
    </source>
</reference>
<organism evidence="2 3">
    <name type="scientific">Glacieibacterium arshaanense</name>
    <dbReference type="NCBI Taxonomy" id="2511025"/>
    <lineage>
        <taxon>Bacteria</taxon>
        <taxon>Pseudomonadati</taxon>
        <taxon>Pseudomonadota</taxon>
        <taxon>Alphaproteobacteria</taxon>
        <taxon>Sphingomonadales</taxon>
        <taxon>Sphingosinicellaceae</taxon>
        <taxon>Glacieibacterium</taxon>
    </lineage>
</organism>
<evidence type="ECO:0000313" key="3">
    <source>
        <dbReference type="Proteomes" id="UP000297737"/>
    </source>
</evidence>
<feature type="signal peptide" evidence="1">
    <location>
        <begin position="1"/>
        <end position="38"/>
    </location>
</feature>
<dbReference type="AlphaFoldDB" id="A0A4Y9EQ29"/>
<comment type="caution">
    <text evidence="2">The sequence shown here is derived from an EMBL/GenBank/DDBJ whole genome shotgun (WGS) entry which is preliminary data.</text>
</comment>
<feature type="chain" id="PRO_5021311725" evidence="1">
    <location>
        <begin position="39"/>
        <end position="380"/>
    </location>
</feature>
<evidence type="ECO:0000256" key="1">
    <source>
        <dbReference type="SAM" id="SignalP"/>
    </source>
</evidence>
<sequence length="380" mass="40127">MAQRSVNPVSRRPSVIAPGRTIAALVIWAAATATASSASETNAKSPPRWTISAEAVLLGRVGTGNQPLVAFVPGDVYWWTPSGLNTTNYPGAVALASNQLGQRLAPGPKLGVTYRGASGWSAELSYFSVVGLGATRTRGPENPGQWLVMKAPGSFWQTQDFAYQSMAWRADSGLHSLEANVRRDVSPRVTLFAGLRWLQLNDTLQGTLTPIDIGEPDWKTTVMPATLADAKPMAGSTPVANPPFWTTDTGNSLYGVQIGARATVWQHARFSVEALAKAGVYANHAEQAALVSIRKQLNPASAAVNTTSFVGEGGLVARFGVTDAVAFKLGYDILWLNGVALAPTQIAQMSTTPTTVTATGVDTGASTLFQGLSFGVEYTF</sequence>
<gene>
    <name evidence="2" type="ORF">EUV02_01385</name>
</gene>
<protein>
    <submittedName>
        <fullName evidence="2">Uncharacterized protein</fullName>
    </submittedName>
</protein>
<keyword evidence="3" id="KW-1185">Reference proteome</keyword>
<keyword evidence="1" id="KW-0732">Signal</keyword>
<name>A0A4Y9EQ29_9SPHN</name>
<dbReference type="OrthoDB" id="8136030at2"/>
<dbReference type="EMBL" id="SIHO01000001">
    <property type="protein sequence ID" value="TFU05711.1"/>
    <property type="molecule type" value="Genomic_DNA"/>
</dbReference>
<proteinExistence type="predicted"/>
<dbReference type="Proteomes" id="UP000297737">
    <property type="component" value="Unassembled WGS sequence"/>
</dbReference>
<evidence type="ECO:0000313" key="2">
    <source>
        <dbReference type="EMBL" id="TFU05711.1"/>
    </source>
</evidence>
<accession>A0A4Y9EQ29</accession>